<keyword evidence="3" id="KW-1185">Reference proteome</keyword>
<protein>
    <submittedName>
        <fullName evidence="2">Sodium/phosphate symporter</fullName>
    </submittedName>
</protein>
<sequence>MGSQRLWKAAVTVFAVAVTARLLPLLWTPYPFNPDGFMFAAWARDTIAAGALADSIGPHGYVFPTLLSVGTIITGVAPLWLAQPVIAVIGALPPVIAVVLVWRCTPMAGHTAATGAIAATAAGLTLALEGVYLRRTVTVSYEVLGLLFVVALAIAAQRVLQTRRPAWVLVTVLVLVVLPITHHLSTFMAALTLTGLVVLAVARDGRAVLKPGLVLLGPFWGYLGGYYALTRPPYTAEVAAKPGLFVAWLVVLGAGALWLARTSARSARLAIGTVIGSGFAILGANAYWDLFPVTATTPAQLLIYVAPLLVLAGLASWGVPVGTGRTGTRAIVLALLMAPIAWVGFALTAGVDPVYMDFVRRGQTFVHLAAAVCAGVAMVALARRWPAPSRAKSLVTVGVPLVLCLCALVSLPVAFAGLEALAYQGTTTTEEFETATFAATTLDGEWTSDDHISRVSGNYYQTAASPQPTYSWLQGGALRCPTIMQASWQTVGAQRYPDSPRSLDPTVYAATKASNSVVYTTTGADPLTLVVPPNGSTC</sequence>
<feature type="transmembrane region" description="Helical" evidence="1">
    <location>
        <begin position="394"/>
        <end position="418"/>
    </location>
</feature>
<feature type="transmembrane region" description="Helical" evidence="1">
    <location>
        <begin position="85"/>
        <end position="102"/>
    </location>
</feature>
<organism evidence="2 3">
    <name type="scientific">Natrinema soli</name>
    <dbReference type="NCBI Taxonomy" id="1930624"/>
    <lineage>
        <taxon>Archaea</taxon>
        <taxon>Methanobacteriati</taxon>
        <taxon>Methanobacteriota</taxon>
        <taxon>Stenosarchaea group</taxon>
        <taxon>Halobacteria</taxon>
        <taxon>Halobacteriales</taxon>
        <taxon>Natrialbaceae</taxon>
        <taxon>Natrinema</taxon>
    </lineage>
</organism>
<dbReference type="AlphaFoldDB" id="A0ABD5SP47"/>
<evidence type="ECO:0000313" key="2">
    <source>
        <dbReference type="EMBL" id="MFC6766304.1"/>
    </source>
</evidence>
<keyword evidence="1" id="KW-0812">Transmembrane</keyword>
<feature type="transmembrane region" description="Helical" evidence="1">
    <location>
        <begin position="300"/>
        <end position="319"/>
    </location>
</feature>
<feature type="transmembrane region" description="Helical" evidence="1">
    <location>
        <begin position="331"/>
        <end position="351"/>
    </location>
</feature>
<name>A0ABD5SP47_9EURY</name>
<dbReference type="RefSeq" id="WP_273739269.1">
    <property type="nucleotide sequence ID" value="NZ_JAQIVI010000231.1"/>
</dbReference>
<feature type="transmembrane region" description="Helical" evidence="1">
    <location>
        <begin position="267"/>
        <end position="288"/>
    </location>
</feature>
<feature type="transmembrane region" description="Helical" evidence="1">
    <location>
        <begin position="61"/>
        <end position="80"/>
    </location>
</feature>
<feature type="transmembrane region" description="Helical" evidence="1">
    <location>
        <begin position="211"/>
        <end position="230"/>
    </location>
</feature>
<comment type="caution">
    <text evidence="2">The sequence shown here is derived from an EMBL/GenBank/DDBJ whole genome shotgun (WGS) entry which is preliminary data.</text>
</comment>
<feature type="transmembrane region" description="Helical" evidence="1">
    <location>
        <begin position="139"/>
        <end position="160"/>
    </location>
</feature>
<keyword evidence="1" id="KW-0472">Membrane</keyword>
<feature type="transmembrane region" description="Helical" evidence="1">
    <location>
        <begin position="7"/>
        <end position="27"/>
    </location>
</feature>
<accession>A0ABD5SP47</accession>
<dbReference type="Proteomes" id="UP001596383">
    <property type="component" value="Unassembled WGS sequence"/>
</dbReference>
<reference evidence="2 3" key="1">
    <citation type="journal article" date="2019" name="Int. J. Syst. Evol. Microbiol.">
        <title>The Global Catalogue of Microorganisms (GCM) 10K type strain sequencing project: providing services to taxonomists for standard genome sequencing and annotation.</title>
        <authorList>
            <consortium name="The Broad Institute Genomics Platform"/>
            <consortium name="The Broad Institute Genome Sequencing Center for Infectious Disease"/>
            <person name="Wu L."/>
            <person name="Ma J."/>
        </authorList>
    </citation>
    <scope>NUCLEOTIDE SEQUENCE [LARGE SCALE GENOMIC DNA]</scope>
    <source>
        <strain evidence="2 3">LMG 29247</strain>
    </source>
</reference>
<evidence type="ECO:0000313" key="3">
    <source>
        <dbReference type="Proteomes" id="UP001596383"/>
    </source>
</evidence>
<feature type="transmembrane region" description="Helical" evidence="1">
    <location>
        <begin position="108"/>
        <end position="127"/>
    </location>
</feature>
<gene>
    <name evidence="2" type="ORF">ACFQE6_15295</name>
</gene>
<dbReference type="EMBL" id="JBHSWV010000231">
    <property type="protein sequence ID" value="MFC6766304.1"/>
    <property type="molecule type" value="Genomic_DNA"/>
</dbReference>
<feature type="transmembrane region" description="Helical" evidence="1">
    <location>
        <begin position="363"/>
        <end position="382"/>
    </location>
</feature>
<feature type="transmembrane region" description="Helical" evidence="1">
    <location>
        <begin position="242"/>
        <end position="260"/>
    </location>
</feature>
<keyword evidence="1" id="KW-1133">Transmembrane helix</keyword>
<proteinExistence type="predicted"/>
<feature type="transmembrane region" description="Helical" evidence="1">
    <location>
        <begin position="166"/>
        <end position="199"/>
    </location>
</feature>
<evidence type="ECO:0000256" key="1">
    <source>
        <dbReference type="SAM" id="Phobius"/>
    </source>
</evidence>